<feature type="domain" description="Thiol:disulfide interchange protein DsbD N-terminal" evidence="9">
    <location>
        <begin position="42"/>
        <end position="150"/>
    </location>
</feature>
<dbReference type="RefSeq" id="WP_217148528.1">
    <property type="nucleotide sequence ID" value="NZ_JAFMOY010000116.1"/>
</dbReference>
<evidence type="ECO:0000256" key="6">
    <source>
        <dbReference type="SAM" id="Phobius"/>
    </source>
</evidence>
<dbReference type="InterPro" id="IPR035671">
    <property type="entry name" value="DsbD_gamma"/>
</dbReference>
<dbReference type="PROSITE" id="PS00194">
    <property type="entry name" value="THIOREDOXIN_1"/>
    <property type="match status" value="1"/>
</dbReference>
<feature type="signal peptide" evidence="7">
    <location>
        <begin position="1"/>
        <end position="22"/>
    </location>
</feature>
<dbReference type="PANTHER" id="PTHR32234:SF3">
    <property type="entry name" value="SUPPRESSION OF COPPER SENSITIVITY PROTEIN"/>
    <property type="match status" value="1"/>
</dbReference>
<evidence type="ECO:0000313" key="11">
    <source>
        <dbReference type="Proteomes" id="UP000739284"/>
    </source>
</evidence>
<reference evidence="10 11" key="1">
    <citation type="submission" date="2021-03" db="EMBL/GenBank/DDBJ databases">
        <title>Five novel Rahnella species.</title>
        <authorList>
            <person name="Brady C."/>
            <person name="Asselin J."/>
            <person name="Beer S."/>
            <person name="Bruberg M.B."/>
            <person name="Crampton B."/>
            <person name="Venter S."/>
            <person name="Arnold D."/>
            <person name="Denman S."/>
        </authorList>
    </citation>
    <scope>NUCLEOTIDE SEQUENCE [LARGE SCALE GENOMIC DNA]</scope>
    <source>
        <strain evidence="10 11">FRB 231</strain>
    </source>
</reference>
<dbReference type="PANTHER" id="PTHR32234">
    <property type="entry name" value="THIOL:DISULFIDE INTERCHANGE PROTEIN DSBD"/>
    <property type="match status" value="1"/>
</dbReference>
<feature type="transmembrane region" description="Helical" evidence="6">
    <location>
        <begin position="441"/>
        <end position="466"/>
    </location>
</feature>
<feature type="transmembrane region" description="Helical" evidence="6">
    <location>
        <begin position="534"/>
        <end position="553"/>
    </location>
</feature>
<evidence type="ECO:0000256" key="2">
    <source>
        <dbReference type="ARBA" id="ARBA00022692"/>
    </source>
</evidence>
<dbReference type="Pfam" id="PF02683">
    <property type="entry name" value="DsbD_TM"/>
    <property type="match status" value="1"/>
</dbReference>
<dbReference type="Pfam" id="PF11412">
    <property type="entry name" value="DsbD_N"/>
    <property type="match status" value="1"/>
</dbReference>
<evidence type="ECO:0000259" key="9">
    <source>
        <dbReference type="Pfam" id="PF11412"/>
    </source>
</evidence>
<feature type="transmembrane region" description="Helical" evidence="6">
    <location>
        <begin position="478"/>
        <end position="497"/>
    </location>
</feature>
<feature type="transmembrane region" description="Helical" evidence="6">
    <location>
        <begin position="365"/>
        <end position="389"/>
    </location>
</feature>
<evidence type="ECO:0000256" key="5">
    <source>
        <dbReference type="ARBA" id="ARBA00023136"/>
    </source>
</evidence>
<dbReference type="Proteomes" id="UP000739284">
    <property type="component" value="Unassembled WGS sequence"/>
</dbReference>
<evidence type="ECO:0000256" key="1">
    <source>
        <dbReference type="ARBA" id="ARBA00004141"/>
    </source>
</evidence>
<feature type="transmembrane region" description="Helical" evidence="6">
    <location>
        <begin position="325"/>
        <end position="345"/>
    </location>
</feature>
<feature type="transmembrane region" description="Helical" evidence="6">
    <location>
        <begin position="280"/>
        <end position="305"/>
    </location>
</feature>
<feature type="domain" description="Cytochrome C biogenesis protein transmembrane" evidence="8">
    <location>
        <begin position="282"/>
        <end position="497"/>
    </location>
</feature>
<evidence type="ECO:0000259" key="8">
    <source>
        <dbReference type="Pfam" id="PF02683"/>
    </source>
</evidence>
<keyword evidence="4 6" id="KW-1133">Transmembrane helix</keyword>
<keyword evidence="7" id="KW-0732">Signal</keyword>
<sequence length="681" mass="73495">MRSLFRAAAGCLLMFWLHTGYAADTGWLQSPQNTHAKVRLQAQPADSSEKETRLLLSVSLEKGWKTYWRSPGEGGIAPSVEWQKPVTAEKVKWSWPTPARFDVAGITTQGYHDEVTLPIMLTGTVPGTIAGTLTLPVCSNVCILTDYPFSLDLSPNGDNAEFAREFAAAMGKVPIAEGLADSVTAGYRAGVLQITAHRGQGWQNPELFTDTLEGSSLGKPVVKVDGQQARFTLPVTDEWGEKASDISGKTLSIVLSDNGLAQQVSLNVSPLPAEVPGSIALWQVALMALAGGFILNLMPCVLPVLGMKLGSILQVEQRNRKSIRVQFLASSAGIITSFLALALLMTLLRYTNQTLGWGIQFQNPWFIGLMVLVTAVFTANLLGLFEINLPSRMTTRLATHQGSGLSGHFAEGAFATLLATPCSAPFLGTAVAFALAAPLPVLWGLFLMLGIGMSLPWLMIALWPGLAMCLPRPGRWMLRLRLFLGVLMLSACLWLLSLMQNHFSLLFVAMLACVLLVMLFVLSVQRYGMRNSALTAGACAVLAGAVIVIATQFSGAGGKPLRDDIAWQPLSEEAIQTALADKKVVFVDVTADWCVTCKANKYNVLMSKDVQKALTEHDVVALRGDWTLPSKPINEFLQKRGSVAVPFNQIYGPHSPAGEILSPLLTRDAVLQGLQQARGAR</sequence>
<dbReference type="InterPro" id="IPR017937">
    <property type="entry name" value="Thioredoxin_CS"/>
</dbReference>
<dbReference type="InterPro" id="IPR028250">
    <property type="entry name" value="DsbDN"/>
</dbReference>
<dbReference type="EMBL" id="JAFMOY010000116">
    <property type="protein sequence ID" value="MBU9844690.1"/>
    <property type="molecule type" value="Genomic_DNA"/>
</dbReference>
<protein>
    <submittedName>
        <fullName evidence="10">Thioredoxin family protein</fullName>
    </submittedName>
</protein>
<evidence type="ECO:0000313" key="10">
    <source>
        <dbReference type="EMBL" id="MBU9844690.1"/>
    </source>
</evidence>
<dbReference type="CDD" id="cd02953">
    <property type="entry name" value="DsbDgamma"/>
    <property type="match status" value="1"/>
</dbReference>
<comment type="caution">
    <text evidence="10">The sequence shown here is derived from an EMBL/GenBank/DDBJ whole genome shotgun (WGS) entry which is preliminary data.</text>
</comment>
<keyword evidence="11" id="KW-1185">Reference proteome</keyword>
<feature type="transmembrane region" description="Helical" evidence="6">
    <location>
        <begin position="503"/>
        <end position="522"/>
    </location>
</feature>
<keyword evidence="3" id="KW-0201">Cytochrome c-type biogenesis</keyword>
<accession>A0ABS6LCM5</accession>
<dbReference type="Pfam" id="PF13899">
    <property type="entry name" value="Thioredoxin_7"/>
    <property type="match status" value="1"/>
</dbReference>
<evidence type="ECO:0000256" key="3">
    <source>
        <dbReference type="ARBA" id="ARBA00022748"/>
    </source>
</evidence>
<name>A0ABS6LCM5_9GAMM</name>
<evidence type="ECO:0000256" key="7">
    <source>
        <dbReference type="SAM" id="SignalP"/>
    </source>
</evidence>
<keyword evidence="5 6" id="KW-0472">Membrane</keyword>
<feature type="transmembrane region" description="Helical" evidence="6">
    <location>
        <begin position="409"/>
        <end position="435"/>
    </location>
</feature>
<keyword evidence="2 6" id="KW-0812">Transmembrane</keyword>
<comment type="subcellular location">
    <subcellularLocation>
        <location evidence="1">Membrane</location>
        <topology evidence="1">Multi-pass membrane protein</topology>
    </subcellularLocation>
</comment>
<dbReference type="InterPro" id="IPR003834">
    <property type="entry name" value="Cyt_c_assmbl_TM_dom"/>
</dbReference>
<gene>
    <name evidence="10" type="ORF">J1784_06670</name>
</gene>
<proteinExistence type="predicted"/>
<feature type="chain" id="PRO_5045324602" evidence="7">
    <location>
        <begin position="23"/>
        <end position="681"/>
    </location>
</feature>
<organism evidence="10 11">
    <name type="scientific">Rahnella ecdela</name>
    <dbReference type="NCBI Taxonomy" id="2816250"/>
    <lineage>
        <taxon>Bacteria</taxon>
        <taxon>Pseudomonadati</taxon>
        <taxon>Pseudomonadota</taxon>
        <taxon>Gammaproteobacteria</taxon>
        <taxon>Enterobacterales</taxon>
        <taxon>Yersiniaceae</taxon>
        <taxon>Rahnella</taxon>
    </lineage>
</organism>
<evidence type="ECO:0000256" key="4">
    <source>
        <dbReference type="ARBA" id="ARBA00022989"/>
    </source>
</evidence>